<dbReference type="EMBL" id="LAZR01063812">
    <property type="protein sequence ID" value="KKK58766.1"/>
    <property type="molecule type" value="Genomic_DNA"/>
</dbReference>
<comment type="caution">
    <text evidence="1">The sequence shown here is derived from an EMBL/GenBank/DDBJ whole genome shotgun (WGS) entry which is preliminary data.</text>
</comment>
<proteinExistence type="predicted"/>
<reference evidence="1" key="1">
    <citation type="journal article" date="2015" name="Nature">
        <title>Complex archaea that bridge the gap between prokaryotes and eukaryotes.</title>
        <authorList>
            <person name="Spang A."/>
            <person name="Saw J.H."/>
            <person name="Jorgensen S.L."/>
            <person name="Zaremba-Niedzwiedzka K."/>
            <person name="Martijn J."/>
            <person name="Lind A.E."/>
            <person name="van Eijk R."/>
            <person name="Schleper C."/>
            <person name="Guy L."/>
            <person name="Ettema T.J."/>
        </authorList>
    </citation>
    <scope>NUCLEOTIDE SEQUENCE</scope>
</reference>
<gene>
    <name evidence="1" type="ORF">LCGC14_3041110</name>
</gene>
<sequence>MAKQRHEHLRFQHNTPMYGVHICKYCGMDYCPPPGSKPDFCDLKQLKKKRLEQEKITKAKFIDVTEVHGRGGNAGKFRWECPKCRENKAVECRFNLVRNKINIEWPCRFCGTELFLKK</sequence>
<name>A0A0F8ZFH3_9ZZZZ</name>
<dbReference type="AlphaFoldDB" id="A0A0F8ZFH3"/>
<organism evidence="1">
    <name type="scientific">marine sediment metagenome</name>
    <dbReference type="NCBI Taxonomy" id="412755"/>
    <lineage>
        <taxon>unclassified sequences</taxon>
        <taxon>metagenomes</taxon>
        <taxon>ecological metagenomes</taxon>
    </lineage>
</organism>
<accession>A0A0F8ZFH3</accession>
<protein>
    <submittedName>
        <fullName evidence="1">Uncharacterized protein</fullName>
    </submittedName>
</protein>
<evidence type="ECO:0000313" key="1">
    <source>
        <dbReference type="EMBL" id="KKK58766.1"/>
    </source>
</evidence>